<sequence>MLRPPAFGLDISDLTVKFIRVVERRGAFALDGFGEIGVPPGVIVGGEIKREADLILLLQKGLRTEDGRRIRERFCVASLPEEKSFVRMIEIPKMRAEDVGNAVRWEVEGVIPLPQNEIYFDYEPMPSLAGADHRDVLLTAFPRILVDSYHRVLTAAGFLPIALELESQAITRAIVTEVLARTPAVIIDIGATRTSFIISAANSIVFTKSISVGGRDFEHAIAQALGVDAERARKIKIEAGLDRQAEGGKVFAALVPELTAIATELEQQFWFWRDHTATRHPGIGDINTVILCGGDANLVGMEAFFATAIRKEVVRGNPFAKLSFSPGAIPPIARNLSLKYTTAIGLGIRAAAG</sequence>
<dbReference type="InterPro" id="IPR050696">
    <property type="entry name" value="FtsA/MreB"/>
</dbReference>
<gene>
    <name evidence="1" type="ORF">A3A44_01300</name>
</gene>
<evidence type="ECO:0000313" key="2">
    <source>
        <dbReference type="Proteomes" id="UP000178977"/>
    </source>
</evidence>
<name>A0A1G2LEH0_9BACT</name>
<dbReference type="EMBL" id="MHQT01000007">
    <property type="protein sequence ID" value="OHA10000.1"/>
    <property type="molecule type" value="Genomic_DNA"/>
</dbReference>
<dbReference type="STRING" id="1802281.A3A44_01300"/>
<evidence type="ECO:0000313" key="1">
    <source>
        <dbReference type="EMBL" id="OHA10000.1"/>
    </source>
</evidence>
<dbReference type="NCBIfam" id="TIGR01175">
    <property type="entry name" value="pilM"/>
    <property type="match status" value="1"/>
</dbReference>
<dbReference type="SUPFAM" id="SSF53067">
    <property type="entry name" value="Actin-like ATPase domain"/>
    <property type="match status" value="2"/>
</dbReference>
<dbReference type="Proteomes" id="UP000178977">
    <property type="component" value="Unassembled WGS sequence"/>
</dbReference>
<dbReference type="PIRSF" id="PIRSF019169">
    <property type="entry name" value="PilM"/>
    <property type="match status" value="1"/>
</dbReference>
<dbReference type="Gene3D" id="3.30.1490.300">
    <property type="match status" value="1"/>
</dbReference>
<comment type="caution">
    <text evidence="1">The sequence shown here is derived from an EMBL/GenBank/DDBJ whole genome shotgun (WGS) entry which is preliminary data.</text>
</comment>
<evidence type="ECO:0008006" key="3">
    <source>
        <dbReference type="Google" id="ProtNLM"/>
    </source>
</evidence>
<organism evidence="1 2">
    <name type="scientific">Candidatus Sungbacteria bacterium RIFCSPLOWO2_01_FULL_60_25</name>
    <dbReference type="NCBI Taxonomy" id="1802281"/>
    <lineage>
        <taxon>Bacteria</taxon>
        <taxon>Candidatus Sungiibacteriota</taxon>
    </lineage>
</organism>
<dbReference type="CDD" id="cd24049">
    <property type="entry name" value="ASKHA_NBD_PilM"/>
    <property type="match status" value="1"/>
</dbReference>
<accession>A0A1G2LEH0</accession>
<dbReference type="Pfam" id="PF11104">
    <property type="entry name" value="PilM_2"/>
    <property type="match status" value="1"/>
</dbReference>
<proteinExistence type="predicted"/>
<reference evidence="1 2" key="1">
    <citation type="journal article" date="2016" name="Nat. Commun.">
        <title>Thousands of microbial genomes shed light on interconnected biogeochemical processes in an aquifer system.</title>
        <authorList>
            <person name="Anantharaman K."/>
            <person name="Brown C.T."/>
            <person name="Hug L.A."/>
            <person name="Sharon I."/>
            <person name="Castelle C.J."/>
            <person name="Probst A.J."/>
            <person name="Thomas B.C."/>
            <person name="Singh A."/>
            <person name="Wilkins M.J."/>
            <person name="Karaoz U."/>
            <person name="Brodie E.L."/>
            <person name="Williams K.H."/>
            <person name="Hubbard S.S."/>
            <person name="Banfield J.F."/>
        </authorList>
    </citation>
    <scope>NUCLEOTIDE SEQUENCE [LARGE SCALE GENOMIC DNA]</scope>
</reference>
<dbReference type="InterPro" id="IPR043129">
    <property type="entry name" value="ATPase_NBD"/>
</dbReference>
<dbReference type="PANTHER" id="PTHR32432">
    <property type="entry name" value="CELL DIVISION PROTEIN FTSA-RELATED"/>
    <property type="match status" value="1"/>
</dbReference>
<protein>
    <recommendedName>
        <fullName evidence="3">SHS2 domain-containing protein</fullName>
    </recommendedName>
</protein>
<dbReference type="AlphaFoldDB" id="A0A1G2LEH0"/>
<dbReference type="PANTHER" id="PTHR32432:SF3">
    <property type="entry name" value="ETHANOLAMINE UTILIZATION PROTEIN EUTJ"/>
    <property type="match status" value="1"/>
</dbReference>
<dbReference type="InterPro" id="IPR005883">
    <property type="entry name" value="PilM"/>
</dbReference>
<dbReference type="Gene3D" id="3.30.420.40">
    <property type="match status" value="2"/>
</dbReference>